<dbReference type="EC" id="2.3.1.180" evidence="3 12"/>
<keyword evidence="7 12" id="KW-0276">Fatty acid metabolism</keyword>
<evidence type="ECO:0000313" key="16">
    <source>
        <dbReference type="Proteomes" id="UP000192582"/>
    </source>
</evidence>
<evidence type="ECO:0000256" key="11">
    <source>
        <dbReference type="ARBA" id="ARBA00051096"/>
    </source>
</evidence>
<comment type="subunit">
    <text evidence="12">Homodimer.</text>
</comment>
<dbReference type="EMBL" id="FWWU01000009">
    <property type="protein sequence ID" value="SMB95103.1"/>
    <property type="molecule type" value="Genomic_DNA"/>
</dbReference>
<evidence type="ECO:0000256" key="8">
    <source>
        <dbReference type="ARBA" id="ARBA00023098"/>
    </source>
</evidence>
<dbReference type="OrthoDB" id="9815506at2"/>
<keyword evidence="16" id="KW-1185">Reference proteome</keyword>
<dbReference type="Gene3D" id="3.40.47.10">
    <property type="match status" value="1"/>
</dbReference>
<feature type="active site" evidence="12">
    <location>
        <position position="122"/>
    </location>
</feature>
<proteinExistence type="inferred from homology"/>
<organism evidence="15 16">
    <name type="scientific">Deinococcus hopiensis KR-140</name>
    <dbReference type="NCBI Taxonomy" id="695939"/>
    <lineage>
        <taxon>Bacteria</taxon>
        <taxon>Thermotogati</taxon>
        <taxon>Deinococcota</taxon>
        <taxon>Deinococci</taxon>
        <taxon>Deinococcales</taxon>
        <taxon>Deinococcaceae</taxon>
        <taxon>Deinococcus</taxon>
    </lineage>
</organism>
<feature type="active site" evidence="12">
    <location>
        <position position="258"/>
    </location>
</feature>
<keyword evidence="10 12" id="KW-0012">Acyltransferase</keyword>
<evidence type="ECO:0000256" key="9">
    <source>
        <dbReference type="ARBA" id="ARBA00023160"/>
    </source>
</evidence>
<dbReference type="GO" id="GO:0033818">
    <property type="term" value="F:beta-ketoacyl-acyl-carrier-protein synthase III activity"/>
    <property type="evidence" value="ECO:0007669"/>
    <property type="project" value="UniProtKB-UniRule"/>
</dbReference>
<comment type="function">
    <text evidence="12">Catalyzes the condensation reaction of fatty acid synthesis by the addition to an acyl acceptor of two carbons from malonyl-ACP. Catalyzes the first condensation reaction which initiates fatty acid synthesis and may therefore play a role in governing the total rate of fatty acid production. Possesses both acetoacetyl-ACP synthase and acetyl transacylase activities. Its substrate specificity determines the biosynthesis of branched-chain and/or straight-chain of fatty acids.</text>
</comment>
<keyword evidence="4 12" id="KW-0963">Cytoplasm</keyword>
<dbReference type="PANTHER" id="PTHR34069:SF2">
    <property type="entry name" value="BETA-KETOACYL-[ACYL-CARRIER-PROTEIN] SYNTHASE III"/>
    <property type="match status" value="1"/>
</dbReference>
<evidence type="ECO:0000256" key="1">
    <source>
        <dbReference type="ARBA" id="ARBA00005194"/>
    </source>
</evidence>
<evidence type="ECO:0000256" key="7">
    <source>
        <dbReference type="ARBA" id="ARBA00022832"/>
    </source>
</evidence>
<dbReference type="Proteomes" id="UP000192582">
    <property type="component" value="Unassembled WGS sequence"/>
</dbReference>
<evidence type="ECO:0000256" key="6">
    <source>
        <dbReference type="ARBA" id="ARBA00022679"/>
    </source>
</evidence>
<dbReference type="Pfam" id="PF08541">
    <property type="entry name" value="ACP_syn_III_C"/>
    <property type="match status" value="1"/>
</dbReference>
<dbReference type="CDD" id="cd00830">
    <property type="entry name" value="KAS_III"/>
    <property type="match status" value="1"/>
</dbReference>
<feature type="domain" description="Beta-ketoacyl-[acyl-carrier-protein] synthase III N-terminal" evidence="14">
    <location>
        <begin position="116"/>
        <end position="194"/>
    </location>
</feature>
<dbReference type="UniPathway" id="UPA00094"/>
<dbReference type="PANTHER" id="PTHR34069">
    <property type="entry name" value="3-OXOACYL-[ACYL-CARRIER-PROTEIN] SYNTHASE 3"/>
    <property type="match status" value="1"/>
</dbReference>
<evidence type="ECO:0000259" key="13">
    <source>
        <dbReference type="Pfam" id="PF08541"/>
    </source>
</evidence>
<dbReference type="NCBIfam" id="TIGR00747">
    <property type="entry name" value="fabH"/>
    <property type="match status" value="1"/>
</dbReference>
<comment type="similarity">
    <text evidence="2 12">Belongs to the thiolase-like superfamily. FabH family.</text>
</comment>
<dbReference type="InterPro" id="IPR016039">
    <property type="entry name" value="Thiolase-like"/>
</dbReference>
<dbReference type="InterPro" id="IPR013751">
    <property type="entry name" value="ACP_syn_III_N"/>
</dbReference>
<dbReference type="FunFam" id="3.40.47.10:FF:000004">
    <property type="entry name" value="3-oxoacyl-[acyl-carrier-protein] synthase 3"/>
    <property type="match status" value="1"/>
</dbReference>
<keyword evidence="12" id="KW-0511">Multifunctional enzyme</keyword>
<dbReference type="NCBIfam" id="NF006829">
    <property type="entry name" value="PRK09352.1"/>
    <property type="match status" value="1"/>
</dbReference>
<dbReference type="GO" id="GO:0006633">
    <property type="term" value="P:fatty acid biosynthetic process"/>
    <property type="evidence" value="ECO:0007669"/>
    <property type="project" value="UniProtKB-UniRule"/>
</dbReference>
<dbReference type="InterPro" id="IPR004655">
    <property type="entry name" value="FabH"/>
</dbReference>
<evidence type="ECO:0000256" key="2">
    <source>
        <dbReference type="ARBA" id="ARBA00008642"/>
    </source>
</evidence>
<feature type="region of interest" description="ACP-binding" evidence="12">
    <location>
        <begin position="259"/>
        <end position="263"/>
    </location>
</feature>
<keyword evidence="9 12" id="KW-0275">Fatty acid biosynthesis</keyword>
<evidence type="ECO:0000256" key="3">
    <source>
        <dbReference type="ARBA" id="ARBA00012333"/>
    </source>
</evidence>
<dbReference type="GO" id="GO:0044550">
    <property type="term" value="P:secondary metabolite biosynthetic process"/>
    <property type="evidence" value="ECO:0007669"/>
    <property type="project" value="TreeGrafter"/>
</dbReference>
<dbReference type="HAMAP" id="MF_01815">
    <property type="entry name" value="FabH"/>
    <property type="match status" value="1"/>
</dbReference>
<evidence type="ECO:0000256" key="12">
    <source>
        <dbReference type="HAMAP-Rule" id="MF_01815"/>
    </source>
</evidence>
<evidence type="ECO:0000256" key="10">
    <source>
        <dbReference type="ARBA" id="ARBA00023315"/>
    </source>
</evidence>
<dbReference type="GO" id="GO:0004315">
    <property type="term" value="F:3-oxoacyl-[acyl-carrier-protein] synthase activity"/>
    <property type="evidence" value="ECO:0007669"/>
    <property type="project" value="InterPro"/>
</dbReference>
<keyword evidence="8 12" id="KW-0443">Lipid metabolism</keyword>
<dbReference type="Pfam" id="PF08545">
    <property type="entry name" value="ACP_syn_III"/>
    <property type="match status" value="1"/>
</dbReference>
<comment type="catalytic activity">
    <reaction evidence="11">
        <text>malonyl-[ACP] + acetyl-CoA + H(+) = 3-oxobutanoyl-[ACP] + CO2 + CoA</text>
        <dbReference type="Rhea" id="RHEA:12080"/>
        <dbReference type="Rhea" id="RHEA-COMP:9623"/>
        <dbReference type="Rhea" id="RHEA-COMP:9625"/>
        <dbReference type="ChEBI" id="CHEBI:15378"/>
        <dbReference type="ChEBI" id="CHEBI:16526"/>
        <dbReference type="ChEBI" id="CHEBI:57287"/>
        <dbReference type="ChEBI" id="CHEBI:57288"/>
        <dbReference type="ChEBI" id="CHEBI:78449"/>
        <dbReference type="ChEBI" id="CHEBI:78450"/>
        <dbReference type="EC" id="2.3.1.180"/>
    </reaction>
    <physiologicalReaction direction="left-to-right" evidence="11">
        <dbReference type="Rhea" id="RHEA:12081"/>
    </physiologicalReaction>
</comment>
<dbReference type="AlphaFoldDB" id="A0A1W1VPA1"/>
<dbReference type="STRING" id="695939.SAMN00790413_02691"/>
<reference evidence="15 16" key="1">
    <citation type="submission" date="2017-04" db="EMBL/GenBank/DDBJ databases">
        <authorList>
            <person name="Afonso C.L."/>
            <person name="Miller P.J."/>
            <person name="Scott M.A."/>
            <person name="Spackman E."/>
            <person name="Goraichik I."/>
            <person name="Dimitrov K.M."/>
            <person name="Suarez D.L."/>
            <person name="Swayne D.E."/>
        </authorList>
    </citation>
    <scope>NUCLEOTIDE SEQUENCE [LARGE SCALE GENOMIC DNA]</scope>
    <source>
        <strain evidence="15 16">KR-140</strain>
    </source>
</reference>
<keyword evidence="5 12" id="KW-0444">Lipid biosynthesis</keyword>
<keyword evidence="6 12" id="KW-0808">Transferase</keyword>
<comment type="domain">
    <text evidence="12">The last Arg residue of the ACP-binding site is essential for the weak association between ACP/AcpP and FabH.</text>
</comment>
<gene>
    <name evidence="12" type="primary">fabH</name>
    <name evidence="15" type="ORF">SAMN00790413_02691</name>
</gene>
<sequence length="355" mass="36844">MTNSFGASARPPIGITALGMYVPARVVPNAAYEAHLDTTAEWIESRTGIRERRFAAEHEYTSDVGVAAVRDLLSRDPDGLREVDAVICATISPDALMPSTAALIASQVGLGGAAAFDLSTACSGFVYGLSVAQGMILAGVARRVLVVGAEALSKVVDQTDRNTAILFGDGAGAAVVGPVPGGYGLQEFVMGADGTGGSSLYLRCAAPQLPGGFQMGHSVGMNGREVFKFAVRVLGDSANEVLNKSHLTSGDVDWVIPHQANIRIIEAACGRFGVPMSKTVVNVHRYGNTSSATVPLALREAIDDGRVRDGQQLLLVAFGGGLSWAACTLKWWAGAPSLVARTAQTSEEEAAEVGA</sequence>
<protein>
    <recommendedName>
        <fullName evidence="3 12">Beta-ketoacyl-[acyl-carrier-protein] synthase III</fullName>
        <shortName evidence="12">Beta-ketoacyl-ACP synthase III</shortName>
        <shortName evidence="12">KAS III</shortName>
        <ecNumber evidence="3 12">2.3.1.180</ecNumber>
    </recommendedName>
    <alternativeName>
        <fullName evidence="12">3-oxoacyl-[acyl-carrier-protein] synthase 3</fullName>
    </alternativeName>
    <alternativeName>
        <fullName evidence="12">3-oxoacyl-[acyl-carrier-protein] synthase III</fullName>
    </alternativeName>
</protein>
<comment type="subcellular location">
    <subcellularLocation>
        <location evidence="12">Cytoplasm</location>
    </subcellularLocation>
</comment>
<evidence type="ECO:0000313" key="15">
    <source>
        <dbReference type="EMBL" id="SMB95103.1"/>
    </source>
</evidence>
<dbReference type="InterPro" id="IPR013747">
    <property type="entry name" value="ACP_syn_III_C"/>
</dbReference>
<dbReference type="GO" id="GO:0005737">
    <property type="term" value="C:cytoplasm"/>
    <property type="evidence" value="ECO:0007669"/>
    <property type="project" value="UniProtKB-SubCell"/>
</dbReference>
<dbReference type="RefSeq" id="WP_084049900.1">
    <property type="nucleotide sequence ID" value="NZ_FWWU01000009.1"/>
</dbReference>
<feature type="active site" evidence="12">
    <location>
        <position position="288"/>
    </location>
</feature>
<evidence type="ECO:0000259" key="14">
    <source>
        <dbReference type="Pfam" id="PF08545"/>
    </source>
</evidence>
<comment type="pathway">
    <text evidence="1 12">Lipid metabolism; fatty acid biosynthesis.</text>
</comment>
<feature type="domain" description="Beta-ketoacyl-[acyl-carrier-protein] synthase III C-terminal" evidence="13">
    <location>
        <begin position="242"/>
        <end position="331"/>
    </location>
</feature>
<name>A0A1W1VPA1_9DEIO</name>
<accession>A0A1W1VPA1</accession>
<evidence type="ECO:0000256" key="5">
    <source>
        <dbReference type="ARBA" id="ARBA00022516"/>
    </source>
</evidence>
<evidence type="ECO:0000256" key="4">
    <source>
        <dbReference type="ARBA" id="ARBA00022490"/>
    </source>
</evidence>
<dbReference type="SUPFAM" id="SSF53901">
    <property type="entry name" value="Thiolase-like"/>
    <property type="match status" value="1"/>
</dbReference>